<evidence type="ECO:0000256" key="2">
    <source>
        <dbReference type="SAM" id="Phobius"/>
    </source>
</evidence>
<gene>
    <name evidence="3" type="ORF">BMIN_1068</name>
</gene>
<comment type="caution">
    <text evidence="3">The sequence shown here is derived from an EMBL/GenBank/DDBJ whole genome shotgun (WGS) entry which is preliminary data.</text>
</comment>
<dbReference type="Proteomes" id="UP000029014">
    <property type="component" value="Unassembled WGS sequence"/>
</dbReference>
<sequence>MIMVALLVAGVRMPSWIAVASAPFSDANAFCSMIMVGMLTELPASTRDSKAVAQVLAWRIPCGILLAAAAWFLLPFDAVIREAVALCCLAPTAIFATMFTDKVLRNATLAGFTLSVTAVTSLVTMTGFHLLVS</sequence>
<keyword evidence="2" id="KW-0812">Transmembrane</keyword>
<evidence type="ECO:0000313" key="4">
    <source>
        <dbReference type="Proteomes" id="UP000029014"/>
    </source>
</evidence>
<protein>
    <submittedName>
        <fullName evidence="3">Putative permease</fullName>
    </submittedName>
</protein>
<evidence type="ECO:0000256" key="1">
    <source>
        <dbReference type="ARBA" id="ARBA00022448"/>
    </source>
</evidence>
<dbReference type="RefSeq" id="WP_022861286.1">
    <property type="nucleotide sequence ID" value="NZ_JGZD01000006.1"/>
</dbReference>
<name>A0A087BRI3_9BIFI</name>
<dbReference type="AlphaFoldDB" id="A0A087BRI3"/>
<dbReference type="PANTHER" id="PTHR36838:SF3">
    <property type="entry name" value="TRANSPORTER AUXIN EFFLUX CARRIER EC FAMILY"/>
    <property type="match status" value="1"/>
</dbReference>
<dbReference type="STRING" id="1693.BMIN_1068"/>
<organism evidence="3 4">
    <name type="scientific">Bifidobacterium minimum</name>
    <dbReference type="NCBI Taxonomy" id="1693"/>
    <lineage>
        <taxon>Bacteria</taxon>
        <taxon>Bacillati</taxon>
        <taxon>Actinomycetota</taxon>
        <taxon>Actinomycetes</taxon>
        <taxon>Bifidobacteriales</taxon>
        <taxon>Bifidobacteriaceae</taxon>
        <taxon>Bifidobacterium</taxon>
    </lineage>
</organism>
<evidence type="ECO:0000313" key="3">
    <source>
        <dbReference type="EMBL" id="KFI73633.1"/>
    </source>
</evidence>
<keyword evidence="2" id="KW-0472">Membrane</keyword>
<accession>A0A087BRI3</accession>
<keyword evidence="1" id="KW-0813">Transport</keyword>
<dbReference type="EMBL" id="JGZD01000006">
    <property type="protein sequence ID" value="KFI73633.1"/>
    <property type="molecule type" value="Genomic_DNA"/>
</dbReference>
<dbReference type="eggNOG" id="COG0679">
    <property type="taxonomic scope" value="Bacteria"/>
</dbReference>
<proteinExistence type="predicted"/>
<dbReference type="PANTHER" id="PTHR36838">
    <property type="entry name" value="AUXIN EFFLUX CARRIER FAMILY PROTEIN"/>
    <property type="match status" value="1"/>
</dbReference>
<keyword evidence="4" id="KW-1185">Reference proteome</keyword>
<feature type="transmembrane region" description="Helical" evidence="2">
    <location>
        <begin position="112"/>
        <end position="132"/>
    </location>
</feature>
<feature type="transmembrane region" description="Helical" evidence="2">
    <location>
        <begin position="56"/>
        <end position="76"/>
    </location>
</feature>
<keyword evidence="2" id="KW-1133">Transmembrane helix</keyword>
<reference evidence="3 4" key="1">
    <citation type="submission" date="2014-03" db="EMBL/GenBank/DDBJ databases">
        <title>Genomics of Bifidobacteria.</title>
        <authorList>
            <person name="Ventura M."/>
            <person name="Milani C."/>
            <person name="Lugli G.A."/>
        </authorList>
    </citation>
    <scope>NUCLEOTIDE SEQUENCE [LARGE SCALE GENOMIC DNA]</scope>
    <source>
        <strain evidence="3 4">LMG 11592</strain>
    </source>
</reference>
<feature type="transmembrane region" description="Helical" evidence="2">
    <location>
        <begin position="83"/>
        <end position="100"/>
    </location>
</feature>